<dbReference type="EMBL" id="BAABAS010000006">
    <property type="protein sequence ID" value="GAA4232449.1"/>
    <property type="molecule type" value="Genomic_DNA"/>
</dbReference>
<comment type="caution">
    <text evidence="1">The sequence shown here is derived from an EMBL/GenBank/DDBJ whole genome shotgun (WGS) entry which is preliminary data.</text>
</comment>
<protein>
    <recommendedName>
        <fullName evidence="3">Glycosyl transferase family 1 domain-containing protein</fullName>
    </recommendedName>
</protein>
<keyword evidence="2" id="KW-1185">Reference proteome</keyword>
<gene>
    <name evidence="1" type="ORF">GCM10022254_32340</name>
</gene>
<dbReference type="RefSeq" id="WP_344896881.1">
    <property type="nucleotide sequence ID" value="NZ_BAABAS010000006.1"/>
</dbReference>
<proteinExistence type="predicted"/>
<evidence type="ECO:0000313" key="1">
    <source>
        <dbReference type="EMBL" id="GAA4232449.1"/>
    </source>
</evidence>
<name>A0ABP8C2G5_9ACTN</name>
<dbReference type="Gene3D" id="3.40.50.2000">
    <property type="entry name" value="Glycogen Phosphorylase B"/>
    <property type="match status" value="1"/>
</dbReference>
<accession>A0ABP8C2G5</accession>
<dbReference type="Proteomes" id="UP001501710">
    <property type="component" value="Unassembled WGS sequence"/>
</dbReference>
<sequence>MIEGTRIAVESGDLDGVIVIGGSTDDPDRQRLRSSLPAELAKSYLFLEKLPRQLLVNGLFPYLVSNTTATIFVCSSRYDLVPYTVLEAARSGLCTIVPSGGLVGASEYLPTEYQFRPTPSGLASRISALTSDDDLSLNFRPVAESIHRDTGDDAFMKAFFAHCLSA</sequence>
<organism evidence="1 2">
    <name type="scientific">Actinomadura meridiana</name>
    <dbReference type="NCBI Taxonomy" id="559626"/>
    <lineage>
        <taxon>Bacteria</taxon>
        <taxon>Bacillati</taxon>
        <taxon>Actinomycetota</taxon>
        <taxon>Actinomycetes</taxon>
        <taxon>Streptosporangiales</taxon>
        <taxon>Thermomonosporaceae</taxon>
        <taxon>Actinomadura</taxon>
    </lineage>
</organism>
<reference evidence="2" key="1">
    <citation type="journal article" date="2019" name="Int. J. Syst. Evol. Microbiol.">
        <title>The Global Catalogue of Microorganisms (GCM) 10K type strain sequencing project: providing services to taxonomists for standard genome sequencing and annotation.</title>
        <authorList>
            <consortium name="The Broad Institute Genomics Platform"/>
            <consortium name="The Broad Institute Genome Sequencing Center for Infectious Disease"/>
            <person name="Wu L."/>
            <person name="Ma J."/>
        </authorList>
    </citation>
    <scope>NUCLEOTIDE SEQUENCE [LARGE SCALE GENOMIC DNA]</scope>
    <source>
        <strain evidence="2">JCM 17440</strain>
    </source>
</reference>
<dbReference type="SUPFAM" id="SSF53756">
    <property type="entry name" value="UDP-Glycosyltransferase/glycogen phosphorylase"/>
    <property type="match status" value="1"/>
</dbReference>
<evidence type="ECO:0000313" key="2">
    <source>
        <dbReference type="Proteomes" id="UP001501710"/>
    </source>
</evidence>
<evidence type="ECO:0008006" key="3">
    <source>
        <dbReference type="Google" id="ProtNLM"/>
    </source>
</evidence>